<evidence type="ECO:0000313" key="4">
    <source>
        <dbReference type="Proteomes" id="UP001229346"/>
    </source>
</evidence>
<feature type="region of interest" description="Disordered" evidence="1">
    <location>
        <begin position="30"/>
        <end position="105"/>
    </location>
</feature>
<dbReference type="Proteomes" id="UP001229346">
    <property type="component" value="Unassembled WGS sequence"/>
</dbReference>
<reference evidence="3 4" key="1">
    <citation type="submission" date="2023-07" db="EMBL/GenBank/DDBJ databases">
        <title>Sorghum-associated microbial communities from plants grown in Nebraska, USA.</title>
        <authorList>
            <person name="Schachtman D."/>
        </authorList>
    </citation>
    <scope>NUCLEOTIDE SEQUENCE [LARGE SCALE GENOMIC DNA]</scope>
    <source>
        <strain evidence="3 4">CC482</strain>
    </source>
</reference>
<gene>
    <name evidence="3" type="ORF">J2T15_000560</name>
</gene>
<dbReference type="RefSeq" id="WP_307200837.1">
    <property type="nucleotide sequence ID" value="NZ_JAUSSU010000001.1"/>
</dbReference>
<evidence type="ECO:0000256" key="2">
    <source>
        <dbReference type="SAM" id="SignalP"/>
    </source>
</evidence>
<feature type="compositionally biased region" description="Low complexity" evidence="1">
    <location>
        <begin position="69"/>
        <end position="81"/>
    </location>
</feature>
<organism evidence="3 4">
    <name type="scientific">Paenibacillus harenae</name>
    <dbReference type="NCBI Taxonomy" id="306543"/>
    <lineage>
        <taxon>Bacteria</taxon>
        <taxon>Bacillati</taxon>
        <taxon>Bacillota</taxon>
        <taxon>Bacilli</taxon>
        <taxon>Bacillales</taxon>
        <taxon>Paenibacillaceae</taxon>
        <taxon>Paenibacillus</taxon>
    </lineage>
</organism>
<proteinExistence type="predicted"/>
<dbReference type="EMBL" id="JAUSSU010000001">
    <property type="protein sequence ID" value="MDQ0111144.1"/>
    <property type="molecule type" value="Genomic_DNA"/>
</dbReference>
<feature type="signal peptide" evidence="2">
    <location>
        <begin position="1"/>
        <end position="29"/>
    </location>
</feature>
<sequence>MMNSSKRKKRTKAAAAGAVLLAVMLAATACGGDNSNKTGSQSPDATNNPPQQVEDLPDGSGMVDPGVEGSDNTDTDNNATNDGGGSASEGDTNAPETKSDKGTFTGIVDTHSIEIVTASGAAVFQITEDQKAAIDALPEEAKVKFEYTEKDIEGGLKQLWLSSIALDK</sequence>
<feature type="compositionally biased region" description="Polar residues" evidence="1">
    <location>
        <begin position="33"/>
        <end position="51"/>
    </location>
</feature>
<name>A0ABT9TYJ2_PAEHA</name>
<keyword evidence="2" id="KW-0732">Signal</keyword>
<evidence type="ECO:0000256" key="1">
    <source>
        <dbReference type="SAM" id="MobiDB-lite"/>
    </source>
</evidence>
<dbReference type="PROSITE" id="PS51257">
    <property type="entry name" value="PROKAR_LIPOPROTEIN"/>
    <property type="match status" value="1"/>
</dbReference>
<feature type="chain" id="PRO_5045410707" description="Lipoprotein" evidence="2">
    <location>
        <begin position="30"/>
        <end position="168"/>
    </location>
</feature>
<evidence type="ECO:0000313" key="3">
    <source>
        <dbReference type="EMBL" id="MDQ0111144.1"/>
    </source>
</evidence>
<accession>A0ABT9TYJ2</accession>
<evidence type="ECO:0008006" key="5">
    <source>
        <dbReference type="Google" id="ProtNLM"/>
    </source>
</evidence>
<comment type="caution">
    <text evidence="3">The sequence shown here is derived from an EMBL/GenBank/DDBJ whole genome shotgun (WGS) entry which is preliminary data.</text>
</comment>
<protein>
    <recommendedName>
        <fullName evidence="5">Lipoprotein</fullName>
    </recommendedName>
</protein>
<keyword evidence="4" id="KW-1185">Reference proteome</keyword>